<proteinExistence type="predicted"/>
<name>A0A2T5LXZ6_9EURO</name>
<feature type="compositionally biased region" description="Basic and acidic residues" evidence="1">
    <location>
        <begin position="212"/>
        <end position="239"/>
    </location>
</feature>
<dbReference type="SUPFAM" id="SSF54236">
    <property type="entry name" value="Ubiquitin-like"/>
    <property type="match status" value="1"/>
</dbReference>
<dbReference type="OrthoDB" id="6235964at2759"/>
<dbReference type="PANTHER" id="PTHR38700">
    <property type="entry name" value="YALI0E22418P"/>
    <property type="match status" value="1"/>
</dbReference>
<dbReference type="Proteomes" id="UP000244073">
    <property type="component" value="Unassembled WGS sequence"/>
</dbReference>
<feature type="compositionally biased region" description="Basic and acidic residues" evidence="1">
    <location>
        <begin position="167"/>
        <end position="183"/>
    </location>
</feature>
<dbReference type="Gene3D" id="3.10.20.90">
    <property type="entry name" value="Phosphatidylinositol 3-kinase Catalytic Subunit, Chain A, domain 1"/>
    <property type="match status" value="1"/>
</dbReference>
<feature type="compositionally biased region" description="Polar residues" evidence="1">
    <location>
        <begin position="1"/>
        <end position="11"/>
    </location>
</feature>
<feature type="region of interest" description="Disordered" evidence="1">
    <location>
        <begin position="246"/>
        <end position="265"/>
    </location>
</feature>
<feature type="compositionally biased region" description="Pro residues" evidence="1">
    <location>
        <begin position="96"/>
        <end position="112"/>
    </location>
</feature>
<evidence type="ECO:0000313" key="2">
    <source>
        <dbReference type="EMBL" id="PTU21162.1"/>
    </source>
</evidence>
<feature type="region of interest" description="Disordered" evidence="1">
    <location>
        <begin position="805"/>
        <end position="830"/>
    </location>
</feature>
<feature type="region of interest" description="Disordered" evidence="1">
    <location>
        <begin position="1"/>
        <end position="239"/>
    </location>
</feature>
<feature type="compositionally biased region" description="Low complexity" evidence="1">
    <location>
        <begin position="56"/>
        <end position="75"/>
    </location>
</feature>
<evidence type="ECO:0000256" key="1">
    <source>
        <dbReference type="SAM" id="MobiDB-lite"/>
    </source>
</evidence>
<dbReference type="PANTHER" id="PTHR38700:SF1">
    <property type="entry name" value="PH DOMAIN-CONTAINING PROTEIN"/>
    <property type="match status" value="1"/>
</dbReference>
<feature type="compositionally biased region" description="Polar residues" evidence="1">
    <location>
        <begin position="592"/>
        <end position="604"/>
    </location>
</feature>
<feature type="compositionally biased region" description="Basic and acidic residues" evidence="1">
    <location>
        <begin position="544"/>
        <end position="559"/>
    </location>
</feature>
<feature type="region of interest" description="Disordered" evidence="1">
    <location>
        <begin position="716"/>
        <end position="789"/>
    </location>
</feature>
<accession>A0A2T5LXZ6</accession>
<organism evidence="2 3">
    <name type="scientific">Aspergillus ochraceoroseus IBT 24754</name>
    <dbReference type="NCBI Taxonomy" id="1392256"/>
    <lineage>
        <taxon>Eukaryota</taxon>
        <taxon>Fungi</taxon>
        <taxon>Dikarya</taxon>
        <taxon>Ascomycota</taxon>
        <taxon>Pezizomycotina</taxon>
        <taxon>Eurotiomycetes</taxon>
        <taxon>Eurotiomycetidae</taxon>
        <taxon>Eurotiales</taxon>
        <taxon>Aspergillaceae</taxon>
        <taxon>Aspergillus</taxon>
        <taxon>Aspergillus subgen. Nidulantes</taxon>
    </lineage>
</organism>
<dbReference type="EMBL" id="MSFN02000004">
    <property type="protein sequence ID" value="PTU21162.1"/>
    <property type="molecule type" value="Genomic_DNA"/>
</dbReference>
<feature type="region of interest" description="Disordered" evidence="1">
    <location>
        <begin position="511"/>
        <end position="672"/>
    </location>
</feature>
<feature type="compositionally biased region" description="Low complexity" evidence="1">
    <location>
        <begin position="756"/>
        <end position="765"/>
    </location>
</feature>
<feature type="compositionally biased region" description="Basic and acidic residues" evidence="1">
    <location>
        <begin position="246"/>
        <end position="255"/>
    </location>
</feature>
<dbReference type="GeneID" id="63811585"/>
<comment type="caution">
    <text evidence="2">The sequence shown here is derived from an EMBL/GenBank/DDBJ whole genome shotgun (WGS) entry which is preliminary data.</text>
</comment>
<dbReference type="InterPro" id="IPR029071">
    <property type="entry name" value="Ubiquitin-like_domsf"/>
</dbReference>
<gene>
    <name evidence="2" type="ORF">P175DRAFT_0459412</name>
</gene>
<dbReference type="RefSeq" id="XP_040752554.1">
    <property type="nucleotide sequence ID" value="XM_040894703.1"/>
</dbReference>
<feature type="compositionally biased region" description="Basic and acidic residues" evidence="1">
    <location>
        <begin position="616"/>
        <end position="629"/>
    </location>
</feature>
<dbReference type="Gene3D" id="2.30.29.30">
    <property type="entry name" value="Pleckstrin-homology domain (PH domain)/Phosphotyrosine-binding domain (PTB)"/>
    <property type="match status" value="1"/>
</dbReference>
<feature type="compositionally biased region" description="Pro residues" evidence="1">
    <location>
        <begin position="739"/>
        <end position="748"/>
    </location>
</feature>
<reference evidence="2 3" key="1">
    <citation type="journal article" date="2018" name="Proc. Natl. Acad. Sci. U.S.A.">
        <title>Linking secondary metabolites to gene clusters through genome sequencing of six diverse Aspergillus species.</title>
        <authorList>
            <person name="Kaerboelling I."/>
            <person name="Vesth T.C."/>
            <person name="Frisvad J.C."/>
            <person name="Nybo J.L."/>
            <person name="Theobald S."/>
            <person name="Kuo A."/>
            <person name="Bowyer P."/>
            <person name="Matsuda Y."/>
            <person name="Mondo S."/>
            <person name="Lyhne E.K."/>
            <person name="Kogle M.E."/>
            <person name="Clum A."/>
            <person name="Lipzen A."/>
            <person name="Salamov A."/>
            <person name="Ngan C.Y."/>
            <person name="Daum C."/>
            <person name="Chiniquy J."/>
            <person name="Barry K."/>
            <person name="LaButti K."/>
            <person name="Haridas S."/>
            <person name="Simmons B.A."/>
            <person name="Magnuson J.K."/>
            <person name="Mortensen U.H."/>
            <person name="Larsen T.O."/>
            <person name="Grigoriev I.V."/>
            <person name="Baker S.E."/>
            <person name="Andersen M.R."/>
        </authorList>
    </citation>
    <scope>NUCLEOTIDE SEQUENCE [LARGE SCALE GENOMIC DNA]</scope>
    <source>
        <strain evidence="2 3">IBT 24754</strain>
    </source>
</reference>
<protein>
    <recommendedName>
        <fullName evidence="4">PH domain-containing protein</fullName>
    </recommendedName>
</protein>
<feature type="compositionally biased region" description="Polar residues" evidence="1">
    <location>
        <begin position="641"/>
        <end position="665"/>
    </location>
</feature>
<dbReference type="VEuPathDB" id="FungiDB:P175DRAFT_0459412"/>
<evidence type="ECO:0008006" key="4">
    <source>
        <dbReference type="Google" id="ProtNLM"/>
    </source>
</evidence>
<sequence>MTIMAMQSQDNMVVGGQAPTPGKFSRYRSVRRAASNNAQGRTTIHTAVPPAPTPASAPGSVSQDTAAWTTDTNTTIKKSMSRYRRQKTQSSNITPHVPPLPTSAGQPPPYRAQPPTTTRDNSSPPSSSSEEAEVAKVKGKLPSAMARDTRRKALLEGNDNTSSPNLSDREYEERERDRQDAMDRLTGGCDKAAASSSAQRPMTRGRAATNREVPKAEKKLRQAKEYSQRHSSNEPTRRSLREAMKFSRSKEKPKGESPSGSPVDAALNFPGIDAPISAVNAGERRVVVQYKKHAQKFTVTPSTSAQDILASASSCLSGEIEPRGFILLESFIASGLERPLRQYEYIREVMNSWGHDEENRLIIVPAASIDALALLDAQKLSPEQPVDTTFYIYYSHKPRKWDKRYVTLRSDGQITISKKEISKEQTYACHLSDFDIYSPTPTFLTRTVKPPKKLCHAVKSQQKSSMFITTENFIHFFATNDKSIAERFYRAVQSWRSWYLVNKLGAGQTESSSEHARSINQPQDNTSPVRTFKPLIDSIDYPSSDDRERPAEPPAERSRTQQLFARKRTSRDPGPPPSSFPKSLANEPDPGVQSTDGTPFSSSGLLGRTYTLRQKALKEREEREKRETDELFSQGLVGQSLAGNATSRRQASASRPGSRSNTMTSAHAPDTDGLIKRSQSLHQGKPLVDLTPVYQEPPQHIRKGRGVTVETGMPLIDAATGPEAPGGIVVPPAKTWRRPPAPAEPQPNPEIRTRNRSNTARSASSRYRHPNTAPASPAETPDAPAVCETPFAPNSLLARTGHQAPVQGAPIGHGVATGDRNATKPMLDMSDLNPFAEGSLLRGL</sequence>
<dbReference type="InterPro" id="IPR011993">
    <property type="entry name" value="PH-like_dom_sf"/>
</dbReference>
<evidence type="ECO:0000313" key="3">
    <source>
        <dbReference type="Proteomes" id="UP000244073"/>
    </source>
</evidence>
<dbReference type="AlphaFoldDB" id="A0A2T5LXZ6"/>
<feature type="compositionally biased region" description="Polar residues" evidence="1">
    <location>
        <begin position="518"/>
        <end position="529"/>
    </location>
</feature>